<feature type="region of interest" description="Disordered" evidence="1">
    <location>
        <begin position="38"/>
        <end position="62"/>
    </location>
</feature>
<evidence type="ECO:0000256" key="1">
    <source>
        <dbReference type="SAM" id="MobiDB-lite"/>
    </source>
</evidence>
<dbReference type="EMBL" id="MN956836">
    <property type="protein sequence ID" value="QTX14202.1"/>
    <property type="molecule type" value="Genomic_DNA"/>
</dbReference>
<geneLocation type="plasmid" evidence="2">
    <name>p17-15-vir-like</name>
</geneLocation>
<reference evidence="2" key="1">
    <citation type="submission" date="2020-01" db="EMBL/GenBank/DDBJ databases">
        <authorList>
            <person name="Qin S."/>
        </authorList>
    </citation>
    <scope>NUCLEOTIDE SEQUENCE</scope>
    <source>
        <strain evidence="2">CVir17-16-YZ6g</strain>
        <plasmid evidence="2">p17-15-vir-like</plasmid>
    </source>
</reference>
<organism evidence="2">
    <name type="scientific">Klebsiella pneumoniae</name>
    <dbReference type="NCBI Taxonomy" id="573"/>
    <lineage>
        <taxon>Bacteria</taxon>
        <taxon>Pseudomonadati</taxon>
        <taxon>Pseudomonadota</taxon>
        <taxon>Gammaproteobacteria</taxon>
        <taxon>Enterobacterales</taxon>
        <taxon>Enterobacteriaceae</taxon>
        <taxon>Klebsiella/Raoultella group</taxon>
        <taxon>Klebsiella</taxon>
        <taxon>Klebsiella pneumoniae complex</taxon>
    </lineage>
</organism>
<sequence>MCNFTRGSTSVTELPDGLRPLFRAEAFVSWGLNRGFDGGQELPQQHECGDAASDDEPAPDESIRLRAAVGVG</sequence>
<evidence type="ECO:0000313" key="2">
    <source>
        <dbReference type="EMBL" id="QTX14202.1"/>
    </source>
</evidence>
<proteinExistence type="predicted"/>
<dbReference type="AlphaFoldDB" id="A0A8B0SYC5"/>
<name>A0A8B0SYC5_KLEPN</name>
<accession>A0A8B0SYC5</accession>
<protein>
    <submittedName>
        <fullName evidence="2">Uncharacterized protein</fullName>
    </submittedName>
</protein>
<keyword evidence="2" id="KW-0614">Plasmid</keyword>